<evidence type="ECO:0000256" key="8">
    <source>
        <dbReference type="ARBA" id="ARBA00044786"/>
    </source>
</evidence>
<proteinExistence type="inferred from homology"/>
<dbReference type="EC" id="5.2.1.8" evidence="4"/>
<dbReference type="GO" id="GO:0005737">
    <property type="term" value="C:cytoplasm"/>
    <property type="evidence" value="ECO:0007669"/>
    <property type="project" value="UniProtKB-SubCell"/>
</dbReference>
<evidence type="ECO:0000313" key="11">
    <source>
        <dbReference type="EMBL" id="CAF1248472.1"/>
    </source>
</evidence>
<evidence type="ECO:0000256" key="9">
    <source>
        <dbReference type="ARBA" id="ARBA00044820"/>
    </source>
</evidence>
<dbReference type="AlphaFoldDB" id="A0A814ZU97"/>
<keyword evidence="7" id="KW-0413">Isomerase</keyword>
<evidence type="ECO:0000256" key="7">
    <source>
        <dbReference type="ARBA" id="ARBA00023235"/>
    </source>
</evidence>
<dbReference type="PANTHER" id="PTHR10012:SF0">
    <property type="entry name" value="SERINE_THREONINE-PROTEIN PHOSPHATASE 2A ACTIVATOR"/>
    <property type="match status" value="1"/>
</dbReference>
<accession>A0A814ZU97</accession>
<dbReference type="EMBL" id="CAJNOJ010000178">
    <property type="protein sequence ID" value="CAF1248472.1"/>
    <property type="molecule type" value="Genomic_DNA"/>
</dbReference>
<sequence>MRSRLEILPDEMLLEICRYLHSGDVLYSFFGLNSRFNQMTTFYWQHVSLHRTCYLKFLHIFTKILPQISSSIRSLVIFEIESPLYFQSFSKIHSYENLEKLTLVNWTDEKLFLFLETLHNMRNFHRIIIQALDLTESMKNGCFLEKVLSANENRLTHVMFDHESDAFCLTDNDKCNTNVYRNILQLDIELQTTKDLFRLYRMIPNVEKLHITFKRPWTKVICNQQQFFYLKELSVYAMSWFSTVEDLKTLLRISPVLENLSFVLVSHDYSLIDGQCVSALLPLTTKTFHYSICYQPSDLNADLNCETILQTWKSIPIAYSICENDKRIFLHTTNYQCNRLSLRSLFHKNMSVQKDSHVYNKVRHIHIYDTIALAEVFGIVQQCKFVLDLIISMRTLPPRNQVPVKTPKVLPYLDRLDFLSIQDHNMSDSKSEANPTPSQKPIPKIKDISLMKAWKESKAYREYTLFVQSLNRSVHGRKNSDSVPISSTLDKLINLLNQLDSFIDQCPPKGRSRFGDAAYRDWHAKLEQESERLLKEALLEQYHQYIEELNGYLCDSFGNSTRLDYGTGHELAFALFILCLCKIEALTEQDSQAIVLKLFARYLDLCRRLQRTYYLEPAGSKGQWCLDDYQFLPFLWGSSQLTDDGPIEPKQAIDERFYRDLSNDYLYLGAIKYINEVKTGPFFEHSSTLYDISNVAHWSKVNQGMLKMYYGEVLDKFPIAQHILFGNLISFDPVPKSSGEGLFKKPAPVVSQ</sequence>
<protein>
    <recommendedName>
        <fullName evidence="8">Serine/threonine-protein phosphatase 2A activator</fullName>
        <ecNumber evidence="4">5.2.1.8</ecNumber>
    </recommendedName>
    <alternativeName>
        <fullName evidence="9">Phosphotyrosyl phosphatase activator</fullName>
    </alternativeName>
</protein>
<dbReference type="FunFam" id="1.20.120.1150:FF:000002">
    <property type="entry name" value="Serine/threonine-protein phosphatase 2A activator"/>
    <property type="match status" value="1"/>
</dbReference>
<feature type="domain" description="F-box" evidence="10">
    <location>
        <begin position="2"/>
        <end position="47"/>
    </location>
</feature>
<dbReference type="GO" id="GO:0007052">
    <property type="term" value="P:mitotic spindle organization"/>
    <property type="evidence" value="ECO:0007669"/>
    <property type="project" value="TreeGrafter"/>
</dbReference>
<evidence type="ECO:0000256" key="1">
    <source>
        <dbReference type="ARBA" id="ARBA00000971"/>
    </source>
</evidence>
<dbReference type="PROSITE" id="PS50181">
    <property type="entry name" value="FBOX"/>
    <property type="match status" value="1"/>
</dbReference>
<comment type="subcellular location">
    <subcellularLocation>
        <location evidence="2">Cytoplasm</location>
    </subcellularLocation>
</comment>
<comment type="similarity">
    <text evidence="3">Belongs to the PTPA-type PPIase family.</text>
</comment>
<evidence type="ECO:0000256" key="6">
    <source>
        <dbReference type="ARBA" id="ARBA00023110"/>
    </source>
</evidence>
<dbReference type="Gene3D" id="1.20.120.1150">
    <property type="match status" value="1"/>
</dbReference>
<dbReference type="GO" id="GO:0000159">
    <property type="term" value="C:protein phosphatase type 2A complex"/>
    <property type="evidence" value="ECO:0007669"/>
    <property type="project" value="TreeGrafter"/>
</dbReference>
<dbReference type="OrthoDB" id="16120at2759"/>
<evidence type="ECO:0000256" key="3">
    <source>
        <dbReference type="ARBA" id="ARBA00011019"/>
    </source>
</evidence>
<dbReference type="GO" id="GO:0005634">
    <property type="term" value="C:nucleus"/>
    <property type="evidence" value="ECO:0007669"/>
    <property type="project" value="TreeGrafter"/>
</dbReference>
<dbReference type="InterPro" id="IPR001810">
    <property type="entry name" value="F-box_dom"/>
</dbReference>
<evidence type="ECO:0000259" key="10">
    <source>
        <dbReference type="PROSITE" id="PS50181"/>
    </source>
</evidence>
<dbReference type="GO" id="GO:0003755">
    <property type="term" value="F:peptidyl-prolyl cis-trans isomerase activity"/>
    <property type="evidence" value="ECO:0007669"/>
    <property type="project" value="UniProtKB-KW"/>
</dbReference>
<comment type="catalytic activity">
    <reaction evidence="1">
        <text>[protein]-peptidylproline (omega=180) = [protein]-peptidylproline (omega=0)</text>
        <dbReference type="Rhea" id="RHEA:16237"/>
        <dbReference type="Rhea" id="RHEA-COMP:10747"/>
        <dbReference type="Rhea" id="RHEA-COMP:10748"/>
        <dbReference type="ChEBI" id="CHEBI:83833"/>
        <dbReference type="ChEBI" id="CHEBI:83834"/>
        <dbReference type="EC" id="5.2.1.8"/>
    </reaction>
</comment>
<name>A0A814ZU97_ADIRI</name>
<evidence type="ECO:0000256" key="2">
    <source>
        <dbReference type="ARBA" id="ARBA00004496"/>
    </source>
</evidence>
<dbReference type="CDD" id="cd04087">
    <property type="entry name" value="PTPA"/>
    <property type="match status" value="1"/>
</dbReference>
<dbReference type="InterPro" id="IPR043170">
    <property type="entry name" value="PTPA_C_lid"/>
</dbReference>
<dbReference type="GO" id="GO:0008160">
    <property type="term" value="F:protein tyrosine phosphatase activator activity"/>
    <property type="evidence" value="ECO:0007669"/>
    <property type="project" value="TreeGrafter"/>
</dbReference>
<dbReference type="InterPro" id="IPR037218">
    <property type="entry name" value="PTPA_sf"/>
</dbReference>
<organism evidence="11 12">
    <name type="scientific">Adineta ricciae</name>
    <name type="common">Rotifer</name>
    <dbReference type="NCBI Taxonomy" id="249248"/>
    <lineage>
        <taxon>Eukaryota</taxon>
        <taxon>Metazoa</taxon>
        <taxon>Spiralia</taxon>
        <taxon>Gnathifera</taxon>
        <taxon>Rotifera</taxon>
        <taxon>Eurotatoria</taxon>
        <taxon>Bdelloidea</taxon>
        <taxon>Adinetida</taxon>
        <taxon>Adinetidae</taxon>
        <taxon>Adineta</taxon>
    </lineage>
</organism>
<dbReference type="SUPFAM" id="SSF140984">
    <property type="entry name" value="PTPA-like"/>
    <property type="match status" value="1"/>
</dbReference>
<evidence type="ECO:0000313" key="12">
    <source>
        <dbReference type="Proteomes" id="UP000663852"/>
    </source>
</evidence>
<dbReference type="InterPro" id="IPR004327">
    <property type="entry name" value="Phstyr_phstse_ac"/>
</dbReference>
<evidence type="ECO:0000256" key="4">
    <source>
        <dbReference type="ARBA" id="ARBA00013194"/>
    </source>
</evidence>
<comment type="caution">
    <text evidence="11">The sequence shown here is derived from an EMBL/GenBank/DDBJ whole genome shotgun (WGS) entry which is preliminary data.</text>
</comment>
<evidence type="ECO:0000256" key="5">
    <source>
        <dbReference type="ARBA" id="ARBA00022490"/>
    </source>
</evidence>
<dbReference type="Proteomes" id="UP000663852">
    <property type="component" value="Unassembled WGS sequence"/>
</dbReference>
<dbReference type="Pfam" id="PF03095">
    <property type="entry name" value="PTPA"/>
    <property type="match status" value="1"/>
</dbReference>
<dbReference type="PANTHER" id="PTHR10012">
    <property type="entry name" value="SERINE/THREONINE-PROTEIN PHOSPHATASE 2A REGULATORY SUBUNIT B"/>
    <property type="match status" value="1"/>
</dbReference>
<keyword evidence="5" id="KW-0963">Cytoplasm</keyword>
<gene>
    <name evidence="11" type="ORF">EDS130_LOCUS27839</name>
</gene>
<reference evidence="11" key="1">
    <citation type="submission" date="2021-02" db="EMBL/GenBank/DDBJ databases">
        <authorList>
            <person name="Nowell W R."/>
        </authorList>
    </citation>
    <scope>NUCLEOTIDE SEQUENCE</scope>
</reference>
<keyword evidence="6" id="KW-0697">Rotamase</keyword>